<dbReference type="GO" id="GO:0010181">
    <property type="term" value="F:FMN binding"/>
    <property type="evidence" value="ECO:0007669"/>
    <property type="project" value="InterPro"/>
</dbReference>
<evidence type="ECO:0000256" key="3">
    <source>
        <dbReference type="ARBA" id="ARBA00038054"/>
    </source>
</evidence>
<dbReference type="SMART" id="SM00903">
    <property type="entry name" value="Flavin_Reduct"/>
    <property type="match status" value="1"/>
</dbReference>
<dbReference type="Pfam" id="PF01613">
    <property type="entry name" value="Flavin_Reduct"/>
    <property type="match status" value="1"/>
</dbReference>
<evidence type="ECO:0000256" key="1">
    <source>
        <dbReference type="ARBA" id="ARBA00001917"/>
    </source>
</evidence>
<keyword evidence="6" id="KW-1185">Reference proteome</keyword>
<evidence type="ECO:0000313" key="5">
    <source>
        <dbReference type="EMBL" id="NUU60501.1"/>
    </source>
</evidence>
<dbReference type="InterPro" id="IPR012349">
    <property type="entry name" value="Split_barrel_FMN-bd"/>
</dbReference>
<name>A0A850ER44_9BACL</name>
<dbReference type="PANTHER" id="PTHR43567:SF1">
    <property type="entry name" value="FLAVOREDOXIN"/>
    <property type="match status" value="1"/>
</dbReference>
<dbReference type="AlphaFoldDB" id="A0A850ER44"/>
<proteinExistence type="inferred from homology"/>
<protein>
    <submittedName>
        <fullName evidence="5">Flavin reductase family protein</fullName>
    </submittedName>
</protein>
<evidence type="ECO:0000313" key="6">
    <source>
        <dbReference type="Proteomes" id="UP000564806"/>
    </source>
</evidence>
<dbReference type="GO" id="GO:0016646">
    <property type="term" value="F:oxidoreductase activity, acting on the CH-NH group of donors, NAD or NADP as acceptor"/>
    <property type="evidence" value="ECO:0007669"/>
    <property type="project" value="UniProtKB-ARBA"/>
</dbReference>
<accession>A0A850ER44</accession>
<dbReference type="InterPro" id="IPR052174">
    <property type="entry name" value="Flavoredoxin"/>
</dbReference>
<comment type="cofactor">
    <cofactor evidence="1">
        <name>FMN</name>
        <dbReference type="ChEBI" id="CHEBI:58210"/>
    </cofactor>
</comment>
<comment type="caution">
    <text evidence="5">The sequence shown here is derived from an EMBL/GenBank/DDBJ whole genome shotgun (WGS) entry which is preliminary data.</text>
</comment>
<feature type="domain" description="Flavin reductase like" evidence="4">
    <location>
        <begin position="10"/>
        <end position="155"/>
    </location>
</feature>
<dbReference type="RefSeq" id="WP_175371085.1">
    <property type="nucleotide sequence ID" value="NZ_JABWCS010000201.1"/>
</dbReference>
<dbReference type="PANTHER" id="PTHR43567">
    <property type="entry name" value="FLAVOREDOXIN-RELATED-RELATED"/>
    <property type="match status" value="1"/>
</dbReference>
<organism evidence="5 6">
    <name type="scientific">Paenibacillus agri</name>
    <dbReference type="NCBI Taxonomy" id="2744309"/>
    <lineage>
        <taxon>Bacteria</taxon>
        <taxon>Bacillati</taxon>
        <taxon>Bacillota</taxon>
        <taxon>Bacilli</taxon>
        <taxon>Bacillales</taxon>
        <taxon>Paenibacillaceae</taxon>
        <taxon>Paenibacillus</taxon>
    </lineage>
</organism>
<dbReference type="InterPro" id="IPR002563">
    <property type="entry name" value="Flavin_Rdtase-like_dom"/>
</dbReference>
<evidence type="ECO:0000256" key="2">
    <source>
        <dbReference type="ARBA" id="ARBA00022630"/>
    </source>
</evidence>
<dbReference type="SUPFAM" id="SSF50475">
    <property type="entry name" value="FMN-binding split barrel"/>
    <property type="match status" value="1"/>
</dbReference>
<evidence type="ECO:0000259" key="4">
    <source>
        <dbReference type="SMART" id="SM00903"/>
    </source>
</evidence>
<sequence length="190" mass="21605">MLQPKEQLSMYSYPGIVASITSRHDGKQNLMAAGWHTLISYQPAIYGISIRKETYSYNLIVESGSFGINFLPASRSNWIQAAGTFSGNQKNKFKEFDISYRDGHKLDIPILTDAYGAYECKILDIHSYGSHEFITGEIVQAHRDDSLFQEDGIPDFTKLQIPLYLGRSTYLTVDDTLKSTDHLFYLEKNE</sequence>
<keyword evidence="2" id="KW-0285">Flavoprotein</keyword>
<dbReference type="Proteomes" id="UP000564806">
    <property type="component" value="Unassembled WGS sequence"/>
</dbReference>
<dbReference type="EMBL" id="JABWCS010000201">
    <property type="protein sequence ID" value="NUU60501.1"/>
    <property type="molecule type" value="Genomic_DNA"/>
</dbReference>
<gene>
    <name evidence="5" type="ORF">HPT30_09115</name>
</gene>
<reference evidence="5" key="1">
    <citation type="submission" date="2020-06" db="EMBL/GenBank/DDBJ databases">
        <title>Paenibacillus sp. nov., isolated from soil.</title>
        <authorList>
            <person name="Seo Y.L."/>
        </authorList>
    </citation>
    <scope>NUCLEOTIDE SEQUENCE [LARGE SCALE GENOMIC DNA]</scope>
    <source>
        <strain evidence="5">JW14</strain>
    </source>
</reference>
<comment type="similarity">
    <text evidence="3">Belongs to the flavoredoxin family.</text>
</comment>
<dbReference type="Gene3D" id="2.30.110.10">
    <property type="entry name" value="Electron Transport, Fmn-binding Protein, Chain A"/>
    <property type="match status" value="1"/>
</dbReference>